<keyword evidence="1" id="KW-0732">Signal</keyword>
<reference evidence="2 3" key="1">
    <citation type="submission" date="2018-04" db="EMBL/GenBank/DDBJ databases">
        <title>Active sludge and wastewater microbial communities from Klosterneuburg, Austria.</title>
        <authorList>
            <person name="Wagner M."/>
        </authorList>
    </citation>
    <scope>NUCLEOTIDE SEQUENCE [LARGE SCALE GENOMIC DNA]</scope>
    <source>
        <strain evidence="2 3">Nm49</strain>
    </source>
</reference>
<evidence type="ECO:0000256" key="1">
    <source>
        <dbReference type="SAM" id="SignalP"/>
    </source>
</evidence>
<protein>
    <submittedName>
        <fullName evidence="2">Uncharacterized protein</fullName>
    </submittedName>
</protein>
<dbReference type="EMBL" id="QAOI01000004">
    <property type="protein sequence ID" value="PTQ78023.1"/>
    <property type="molecule type" value="Genomic_DNA"/>
</dbReference>
<name>A0A2T5I2J1_9PROT</name>
<dbReference type="Proteomes" id="UP000244128">
    <property type="component" value="Unassembled WGS sequence"/>
</dbReference>
<proteinExistence type="predicted"/>
<gene>
    <name evidence="2" type="ORF">C8R26_1042</name>
</gene>
<feature type="signal peptide" evidence="1">
    <location>
        <begin position="1"/>
        <end position="19"/>
    </location>
</feature>
<sequence length="188" mass="21043">MKKFFILLLFFLTTNNVYALSIIYDGNVCTDEPTRKGVPAQSIFTIEEDLGNGNYKLSLEQGYLVFRDQACLELIDTTVDPSNLSGLSKIKATGYFNGNTLVISYGLIRQNKDIVSGTPILLTDINFPSTYTLVFDYLSSIQAFKLKSVAKLDNLFTTLSYSDTKQSFSSSHVELVFPIVEIQFLLVQ</sequence>
<feature type="chain" id="PRO_5015561471" evidence="1">
    <location>
        <begin position="20"/>
        <end position="188"/>
    </location>
</feature>
<accession>A0A2T5I2J1</accession>
<dbReference type="AlphaFoldDB" id="A0A2T5I2J1"/>
<comment type="caution">
    <text evidence="2">The sequence shown here is derived from an EMBL/GenBank/DDBJ whole genome shotgun (WGS) entry which is preliminary data.</text>
</comment>
<evidence type="ECO:0000313" key="3">
    <source>
        <dbReference type="Proteomes" id="UP000244128"/>
    </source>
</evidence>
<dbReference type="RefSeq" id="WP_107802379.1">
    <property type="nucleotide sequence ID" value="NZ_QAOI01000004.1"/>
</dbReference>
<organism evidence="2 3">
    <name type="scientific">Nitrosomonas oligotropha</name>
    <dbReference type="NCBI Taxonomy" id="42354"/>
    <lineage>
        <taxon>Bacteria</taxon>
        <taxon>Pseudomonadati</taxon>
        <taxon>Pseudomonadota</taxon>
        <taxon>Betaproteobacteria</taxon>
        <taxon>Nitrosomonadales</taxon>
        <taxon>Nitrosomonadaceae</taxon>
        <taxon>Nitrosomonas</taxon>
    </lineage>
</organism>
<evidence type="ECO:0000313" key="2">
    <source>
        <dbReference type="EMBL" id="PTQ78023.1"/>
    </source>
</evidence>